<dbReference type="Gene3D" id="2.60.120.620">
    <property type="entry name" value="q2cbj1_9rhob like domain"/>
    <property type="match status" value="1"/>
</dbReference>
<dbReference type="Pfam" id="PF05721">
    <property type="entry name" value="PhyH"/>
    <property type="match status" value="1"/>
</dbReference>
<dbReference type="SUPFAM" id="SSF51197">
    <property type="entry name" value="Clavaminate synthase-like"/>
    <property type="match status" value="1"/>
</dbReference>
<gene>
    <name evidence="5" type="ORF">DIURU_003858</name>
</gene>
<evidence type="ECO:0000256" key="2">
    <source>
        <dbReference type="ARBA" id="ARBA00005830"/>
    </source>
</evidence>
<dbReference type="GO" id="GO:0046872">
    <property type="term" value="F:metal ion binding"/>
    <property type="evidence" value="ECO:0007669"/>
    <property type="project" value="UniProtKB-KW"/>
</dbReference>
<dbReference type="OrthoDB" id="445007at2759"/>
<evidence type="ECO:0000256" key="4">
    <source>
        <dbReference type="ARBA" id="ARBA00023004"/>
    </source>
</evidence>
<sequence length="295" mass="33189">MLSSEQVKQFNDEGMLCIPDFLSPDQIAQLSARAHTLLDDFDPSAHPKTLFSTSTDNHVGNQYFLDSSDKVSFFFDTDAVDSDGNLVYPKQVAINKIGHGLHLHEPAFEKVTFDDKVQGIAKSLQYEDPRVLQSMLIFKHPAQAKKIRDNEVPPHQDGTFLYTDPPSALGFWFALEDVTKDNGCLYYAPGSHKKFPIISRFVRTPKAPGTEMMGLADVHDPEPRDSLKYVPMECKAGSLILIHNQVLHKSEKNESDKSRFAYAFHLIEGTADYDEFNWLQVPSSGGTNFSKLFKD</sequence>
<evidence type="ECO:0000256" key="3">
    <source>
        <dbReference type="ARBA" id="ARBA00022723"/>
    </source>
</evidence>
<dbReference type="VEuPathDB" id="FungiDB:DIURU_003858"/>
<evidence type="ECO:0000313" key="5">
    <source>
        <dbReference type="EMBL" id="KAA8900277.1"/>
    </source>
</evidence>
<dbReference type="RefSeq" id="XP_034011323.1">
    <property type="nucleotide sequence ID" value="XM_034156666.1"/>
</dbReference>
<organism evidence="5 6">
    <name type="scientific">Diutina rugosa</name>
    <name type="common">Yeast</name>
    <name type="synonym">Candida rugosa</name>
    <dbReference type="NCBI Taxonomy" id="5481"/>
    <lineage>
        <taxon>Eukaryota</taxon>
        <taxon>Fungi</taxon>
        <taxon>Dikarya</taxon>
        <taxon>Ascomycota</taxon>
        <taxon>Saccharomycotina</taxon>
        <taxon>Pichiomycetes</taxon>
        <taxon>Debaryomycetaceae</taxon>
        <taxon>Diutina</taxon>
    </lineage>
</organism>
<keyword evidence="6" id="KW-1185">Reference proteome</keyword>
<keyword evidence="3" id="KW-0479">Metal-binding</keyword>
<comment type="cofactor">
    <cofactor evidence="1">
        <name>Fe cation</name>
        <dbReference type="ChEBI" id="CHEBI:24875"/>
    </cofactor>
</comment>
<dbReference type="AlphaFoldDB" id="A0A642UJM2"/>
<protein>
    <recommendedName>
        <fullName evidence="7">Phytanoyl-CoA dioxygenase</fullName>
    </recommendedName>
</protein>
<dbReference type="PANTHER" id="PTHR20883">
    <property type="entry name" value="PHYTANOYL-COA DIOXYGENASE DOMAIN CONTAINING 1"/>
    <property type="match status" value="1"/>
</dbReference>
<keyword evidence="4" id="KW-0408">Iron</keyword>
<accession>A0A642UJM2</accession>
<dbReference type="OMA" id="KYSEDNW"/>
<dbReference type="GeneID" id="54782509"/>
<name>A0A642UJM2_DIURU</name>
<evidence type="ECO:0008006" key="7">
    <source>
        <dbReference type="Google" id="ProtNLM"/>
    </source>
</evidence>
<dbReference type="PANTHER" id="PTHR20883:SF15">
    <property type="entry name" value="PHYTANOYL-COA DIOXYGENASE DOMAIN-CONTAINING PROTEIN 1"/>
    <property type="match status" value="1"/>
</dbReference>
<evidence type="ECO:0000256" key="1">
    <source>
        <dbReference type="ARBA" id="ARBA00001962"/>
    </source>
</evidence>
<comment type="caution">
    <text evidence="5">The sequence shown here is derived from an EMBL/GenBank/DDBJ whole genome shotgun (WGS) entry which is preliminary data.</text>
</comment>
<dbReference type="EMBL" id="SWFT01000113">
    <property type="protein sequence ID" value="KAA8900277.1"/>
    <property type="molecule type" value="Genomic_DNA"/>
</dbReference>
<dbReference type="Proteomes" id="UP000449547">
    <property type="component" value="Unassembled WGS sequence"/>
</dbReference>
<proteinExistence type="inferred from homology"/>
<evidence type="ECO:0000313" key="6">
    <source>
        <dbReference type="Proteomes" id="UP000449547"/>
    </source>
</evidence>
<comment type="similarity">
    <text evidence="2">Belongs to the PhyH family.</text>
</comment>
<reference evidence="5 6" key="1">
    <citation type="submission" date="2019-07" db="EMBL/GenBank/DDBJ databases">
        <title>Genome assembly of two rare yeast pathogens: Diutina rugosa and Trichomonascus ciferrii.</title>
        <authorList>
            <person name="Mixao V."/>
            <person name="Saus E."/>
            <person name="Hansen A."/>
            <person name="Lass-Flor C."/>
            <person name="Gabaldon T."/>
        </authorList>
    </citation>
    <scope>NUCLEOTIDE SEQUENCE [LARGE SCALE GENOMIC DNA]</scope>
    <source>
        <strain evidence="5 6">CBS 613</strain>
    </source>
</reference>
<dbReference type="InterPro" id="IPR008775">
    <property type="entry name" value="Phytyl_CoA_dOase-like"/>
</dbReference>